<name>A0A1H1UV22_9ACTN</name>
<sequence>MTKCPRCFSALPTRRVVWQCASGQCRREFDPRGSAFAGVPMEHAPLMEAEAPEDAKRWTPPTAEEMTCYQCGGRGLEICPTCHYFLPPSWRRADAFCVALAGARATGKSVYLGVLIKQLSETLAVRGGSLSFPPGPSREIYQTHYEKPLFEARGIMNTTVPTNVADAYQRDPLICSLGVVGDVQRYLVFRDAAGEDLEGLTGLPEHLSYFNRADAVFYLFDPTAVPEVRDLLRDLLPPQVHQVGDPIRALDSVIQLTRDSDARVAMIMSKFDTMQALRHVQSTNWSRVMSNPGAAFARDPGTHVGYQADDAALLHEEVRSLLEMLGARRFVTAMSAPSHGRPYRHRFFAVSALGEPAEGDRLHKRGIASFRCLDPLRWATAERSILQ</sequence>
<dbReference type="AlphaFoldDB" id="A0A1H1UV22"/>
<dbReference type="EMBL" id="LT629772">
    <property type="protein sequence ID" value="SDS76372.1"/>
    <property type="molecule type" value="Genomic_DNA"/>
</dbReference>
<keyword evidence="2" id="KW-1185">Reference proteome</keyword>
<proteinExistence type="predicted"/>
<organism evidence="1 2">
    <name type="scientific">Microlunatus soli</name>
    <dbReference type="NCBI Taxonomy" id="630515"/>
    <lineage>
        <taxon>Bacteria</taxon>
        <taxon>Bacillati</taxon>
        <taxon>Actinomycetota</taxon>
        <taxon>Actinomycetes</taxon>
        <taxon>Propionibacteriales</taxon>
        <taxon>Propionibacteriaceae</taxon>
        <taxon>Microlunatus</taxon>
    </lineage>
</organism>
<dbReference type="STRING" id="630515.SAMN04489812_2947"/>
<evidence type="ECO:0000313" key="1">
    <source>
        <dbReference type="EMBL" id="SDS76372.1"/>
    </source>
</evidence>
<evidence type="ECO:0008006" key="3">
    <source>
        <dbReference type="Google" id="ProtNLM"/>
    </source>
</evidence>
<protein>
    <recommendedName>
        <fullName evidence="3">ESX-1 scaffolding and assembly protein SaeC</fullName>
    </recommendedName>
</protein>
<dbReference type="OrthoDB" id="143162at2"/>
<evidence type="ECO:0000313" key="2">
    <source>
        <dbReference type="Proteomes" id="UP000199103"/>
    </source>
</evidence>
<gene>
    <name evidence="1" type="ORF">SAMN04489812_2947</name>
</gene>
<accession>A0A1H1UV22</accession>
<dbReference type="Proteomes" id="UP000199103">
    <property type="component" value="Chromosome I"/>
</dbReference>
<dbReference type="RefSeq" id="WP_091525934.1">
    <property type="nucleotide sequence ID" value="NZ_LT629772.1"/>
</dbReference>
<reference evidence="1 2" key="1">
    <citation type="submission" date="2016-10" db="EMBL/GenBank/DDBJ databases">
        <authorList>
            <person name="de Groot N.N."/>
        </authorList>
    </citation>
    <scope>NUCLEOTIDE SEQUENCE [LARGE SCALE GENOMIC DNA]</scope>
    <source>
        <strain evidence="1 2">DSM 21800</strain>
    </source>
</reference>